<feature type="non-terminal residue" evidence="1">
    <location>
        <position position="1"/>
    </location>
</feature>
<organism evidence="1 2">
    <name type="scientific">Racocetra persica</name>
    <dbReference type="NCBI Taxonomy" id="160502"/>
    <lineage>
        <taxon>Eukaryota</taxon>
        <taxon>Fungi</taxon>
        <taxon>Fungi incertae sedis</taxon>
        <taxon>Mucoromycota</taxon>
        <taxon>Glomeromycotina</taxon>
        <taxon>Glomeromycetes</taxon>
        <taxon>Diversisporales</taxon>
        <taxon>Gigasporaceae</taxon>
        <taxon>Racocetra</taxon>
    </lineage>
</organism>
<evidence type="ECO:0000313" key="1">
    <source>
        <dbReference type="EMBL" id="CAG8839923.1"/>
    </source>
</evidence>
<reference evidence="1" key="1">
    <citation type="submission" date="2021-06" db="EMBL/GenBank/DDBJ databases">
        <authorList>
            <person name="Kallberg Y."/>
            <person name="Tangrot J."/>
            <person name="Rosling A."/>
        </authorList>
    </citation>
    <scope>NUCLEOTIDE SEQUENCE</scope>
    <source>
        <strain evidence="1">MA461A</strain>
    </source>
</reference>
<proteinExistence type="predicted"/>
<keyword evidence="2" id="KW-1185">Reference proteome</keyword>
<comment type="caution">
    <text evidence="1">The sequence shown here is derived from an EMBL/GenBank/DDBJ whole genome shotgun (WGS) entry which is preliminary data.</text>
</comment>
<accession>A0ACA9SJ43</accession>
<sequence>GSQWVDTKARKKHAITRRKELIIKDNRYHSPELSETDPDEPKK</sequence>
<evidence type="ECO:0000313" key="2">
    <source>
        <dbReference type="Proteomes" id="UP000789920"/>
    </source>
</evidence>
<protein>
    <submittedName>
        <fullName evidence="1">36728_t:CDS:1</fullName>
    </submittedName>
</protein>
<name>A0ACA9SJ43_9GLOM</name>
<dbReference type="Proteomes" id="UP000789920">
    <property type="component" value="Unassembled WGS sequence"/>
</dbReference>
<dbReference type="EMBL" id="CAJVQC010125172">
    <property type="protein sequence ID" value="CAG8839923.1"/>
    <property type="molecule type" value="Genomic_DNA"/>
</dbReference>
<gene>
    <name evidence="1" type="ORF">RPERSI_LOCUS31231</name>
</gene>